<reference evidence="1" key="1">
    <citation type="submission" date="2019-08" db="EMBL/GenBank/DDBJ databases">
        <authorList>
            <person name="Kucharzyk K."/>
            <person name="Murdoch R.W."/>
            <person name="Higgins S."/>
            <person name="Loffler F."/>
        </authorList>
    </citation>
    <scope>NUCLEOTIDE SEQUENCE</scope>
</reference>
<sequence length="89" mass="9836">MKNLTKSVYDSLTEFYAGTFPGGKTMIVDVTTQGVGLPMETSKFENFKQADYDAIYEKLVKGEVEIKTDTDVESADALTTTRTIVTVIQ</sequence>
<name>A0A645IXX4_9ZZZZ</name>
<dbReference type="AlphaFoldDB" id="A0A645IXX4"/>
<organism evidence="1">
    <name type="scientific">bioreactor metagenome</name>
    <dbReference type="NCBI Taxonomy" id="1076179"/>
    <lineage>
        <taxon>unclassified sequences</taxon>
        <taxon>metagenomes</taxon>
        <taxon>ecological metagenomes</taxon>
    </lineage>
</organism>
<protein>
    <submittedName>
        <fullName evidence="1">Uncharacterized protein</fullName>
    </submittedName>
</protein>
<gene>
    <name evidence="1" type="ORF">SDC9_203867</name>
</gene>
<comment type="caution">
    <text evidence="1">The sequence shown here is derived from an EMBL/GenBank/DDBJ whole genome shotgun (WGS) entry which is preliminary data.</text>
</comment>
<dbReference type="EMBL" id="VSSQ01126223">
    <property type="protein sequence ID" value="MPN56181.1"/>
    <property type="molecule type" value="Genomic_DNA"/>
</dbReference>
<accession>A0A645IXX4</accession>
<proteinExistence type="predicted"/>
<evidence type="ECO:0000313" key="1">
    <source>
        <dbReference type="EMBL" id="MPN56181.1"/>
    </source>
</evidence>